<evidence type="ECO:0000313" key="3">
    <source>
        <dbReference type="Proteomes" id="UP001165590"/>
    </source>
</evidence>
<name>A0ABT3UW45_9ACTN</name>
<evidence type="ECO:0000259" key="1">
    <source>
        <dbReference type="PROSITE" id="PS50943"/>
    </source>
</evidence>
<sequence>MTAVEAFAHQLRQLHAAAGAPSMRHMAARTGYGKSTISEAFAGRRLPTWPVVEQLAAALGADADDLRDRWVAARGRPDTTQPVPEWLTSVRTSADIPEITTSPSLEDAVAVAPTDPKQAIASSWEVLRVGALQLAHCYYGDIPGSWSSNVVETYQRAEKDGLLPAGVAAVANTVHYRHVGAQFPDEDLPSTAEILQVVVLAYRLAWEARDVVEIYAAANKPRS</sequence>
<dbReference type="RefSeq" id="WP_267024908.1">
    <property type="nucleotide sequence ID" value="NZ_JAIFZO010000002.1"/>
</dbReference>
<reference evidence="2" key="1">
    <citation type="journal article" date="2022" name="bioRxiv">
        <title>Discovery and biosynthetic assessment of Streptomyces ortus sp nov. isolated from a deep-sea sponge.</title>
        <authorList>
            <person name="Williams S.E."/>
        </authorList>
    </citation>
    <scope>NUCLEOTIDE SEQUENCE</scope>
    <source>
        <strain evidence="2">A15ISP2-DRY2</strain>
    </source>
</reference>
<dbReference type="InterPro" id="IPR010982">
    <property type="entry name" value="Lambda_DNA-bd_dom_sf"/>
</dbReference>
<evidence type="ECO:0000313" key="2">
    <source>
        <dbReference type="EMBL" id="MCX4231788.1"/>
    </source>
</evidence>
<proteinExistence type="predicted"/>
<organism evidence="2 3">
    <name type="scientific">Streptomyces ortus</name>
    <dbReference type="NCBI Taxonomy" id="2867268"/>
    <lineage>
        <taxon>Bacteria</taxon>
        <taxon>Bacillati</taxon>
        <taxon>Actinomycetota</taxon>
        <taxon>Actinomycetes</taxon>
        <taxon>Kitasatosporales</taxon>
        <taxon>Streptomycetaceae</taxon>
        <taxon>Streptomyces</taxon>
    </lineage>
</organism>
<protein>
    <submittedName>
        <fullName evidence="2">Helix-turn-helix domain-containing protein</fullName>
    </submittedName>
</protein>
<gene>
    <name evidence="2" type="ORF">K3769_03170</name>
</gene>
<dbReference type="PROSITE" id="PS50943">
    <property type="entry name" value="HTH_CROC1"/>
    <property type="match status" value="1"/>
</dbReference>
<dbReference type="Proteomes" id="UP001165590">
    <property type="component" value="Unassembled WGS sequence"/>
</dbReference>
<feature type="domain" description="HTH cro/C1-type" evidence="1">
    <location>
        <begin position="26"/>
        <end position="66"/>
    </location>
</feature>
<dbReference type="EMBL" id="JAIFZO010000002">
    <property type="protein sequence ID" value="MCX4231788.1"/>
    <property type="molecule type" value="Genomic_DNA"/>
</dbReference>
<accession>A0ABT3UW45</accession>
<dbReference type="SMART" id="SM00530">
    <property type="entry name" value="HTH_XRE"/>
    <property type="match status" value="1"/>
</dbReference>
<dbReference type="Pfam" id="PF13560">
    <property type="entry name" value="HTH_31"/>
    <property type="match status" value="1"/>
</dbReference>
<dbReference type="InterPro" id="IPR001387">
    <property type="entry name" value="Cro/C1-type_HTH"/>
</dbReference>
<comment type="caution">
    <text evidence="2">The sequence shown here is derived from an EMBL/GenBank/DDBJ whole genome shotgun (WGS) entry which is preliminary data.</text>
</comment>
<dbReference type="SUPFAM" id="SSF47413">
    <property type="entry name" value="lambda repressor-like DNA-binding domains"/>
    <property type="match status" value="1"/>
</dbReference>
<keyword evidence="3" id="KW-1185">Reference proteome</keyword>
<dbReference type="Gene3D" id="1.10.260.40">
    <property type="entry name" value="lambda repressor-like DNA-binding domains"/>
    <property type="match status" value="1"/>
</dbReference>